<dbReference type="EMBL" id="FNPB01000001">
    <property type="protein sequence ID" value="SDX60242.1"/>
    <property type="molecule type" value="Genomic_DNA"/>
</dbReference>
<reference evidence="3" key="1">
    <citation type="submission" date="2016-10" db="EMBL/GenBank/DDBJ databases">
        <authorList>
            <person name="Varghese N."/>
            <person name="Submissions S."/>
        </authorList>
    </citation>
    <scope>NUCLEOTIDE SEQUENCE [LARGE SCALE GENOMIC DNA]</scope>
    <source>
        <strain evidence="3">CGMCC 1.10118</strain>
    </source>
</reference>
<gene>
    <name evidence="2" type="ORF">SAMN04487946_101312</name>
</gene>
<dbReference type="InterPro" id="IPR011991">
    <property type="entry name" value="ArsR-like_HTH"/>
</dbReference>
<dbReference type="Gene3D" id="1.10.10.10">
    <property type="entry name" value="Winged helix-like DNA-binding domain superfamily/Winged helix DNA-binding domain"/>
    <property type="match status" value="1"/>
</dbReference>
<feature type="domain" description="HTH iclR-type" evidence="1">
    <location>
        <begin position="101"/>
        <end position="136"/>
    </location>
</feature>
<evidence type="ECO:0000259" key="1">
    <source>
        <dbReference type="Pfam" id="PF09339"/>
    </source>
</evidence>
<dbReference type="Proteomes" id="UP000199170">
    <property type="component" value="Unassembled WGS sequence"/>
</dbReference>
<evidence type="ECO:0000313" key="2">
    <source>
        <dbReference type="EMBL" id="SDX60242.1"/>
    </source>
</evidence>
<dbReference type="AlphaFoldDB" id="A0A1H3D178"/>
<proteinExistence type="predicted"/>
<dbReference type="InterPro" id="IPR036388">
    <property type="entry name" value="WH-like_DNA-bd_sf"/>
</dbReference>
<dbReference type="GO" id="GO:0006355">
    <property type="term" value="P:regulation of DNA-templated transcription"/>
    <property type="evidence" value="ECO:0007669"/>
    <property type="project" value="InterPro"/>
</dbReference>
<evidence type="ECO:0000313" key="3">
    <source>
        <dbReference type="Proteomes" id="UP000199170"/>
    </source>
</evidence>
<keyword evidence="3" id="KW-1185">Reference proteome</keyword>
<dbReference type="Pfam" id="PF09339">
    <property type="entry name" value="HTH_IclR"/>
    <property type="match status" value="1"/>
</dbReference>
<sequence>MRVIWEGTLVVDASNATSEAPDEVQYDPDSGRYAVFECPDCNNVVLAVGSDDPPMSCHDQPMQRVRDVEMSVNPPDVKQVLLEAFGLPKAGLDICLCVIGEGPLSANEVADALGYDRSTVTRYLNTLVDLGLLRQSELNREGGGVVNVYHSVDLERMRRETLVGFYVWAGEAASLIEEANITKQEYLDENPDRELPEIFWDSFPDDD</sequence>
<dbReference type="InterPro" id="IPR036390">
    <property type="entry name" value="WH_DNA-bd_sf"/>
</dbReference>
<accession>A0A1H3D178</accession>
<dbReference type="InterPro" id="IPR005471">
    <property type="entry name" value="Tscrpt_reg_IclR_N"/>
</dbReference>
<dbReference type="CDD" id="cd00090">
    <property type="entry name" value="HTH_ARSR"/>
    <property type="match status" value="1"/>
</dbReference>
<name>A0A1H3D178_9EURY</name>
<protein>
    <submittedName>
        <fullName evidence="2">Predicted transcriptional regulator</fullName>
    </submittedName>
</protein>
<organism evidence="2 3">
    <name type="scientific">Halobellus clavatus</name>
    <dbReference type="NCBI Taxonomy" id="660517"/>
    <lineage>
        <taxon>Archaea</taxon>
        <taxon>Methanobacteriati</taxon>
        <taxon>Methanobacteriota</taxon>
        <taxon>Stenosarchaea group</taxon>
        <taxon>Halobacteria</taxon>
        <taxon>Halobacteriales</taxon>
        <taxon>Haloferacaceae</taxon>
        <taxon>Halobellus</taxon>
    </lineage>
</organism>
<dbReference type="GO" id="GO:0003677">
    <property type="term" value="F:DNA binding"/>
    <property type="evidence" value="ECO:0007669"/>
    <property type="project" value="InterPro"/>
</dbReference>
<dbReference type="SUPFAM" id="SSF46785">
    <property type="entry name" value="Winged helix' DNA-binding domain"/>
    <property type="match status" value="1"/>
</dbReference>